<protein>
    <submittedName>
        <fullName evidence="1">Uncharacterized protein</fullName>
    </submittedName>
</protein>
<accession>A0A3D8RRB2</accession>
<evidence type="ECO:0000313" key="2">
    <source>
        <dbReference type="Proteomes" id="UP000256690"/>
    </source>
</evidence>
<sequence>MELSPTIRLASSPLIDEWDFVLRRRQLFPGATQRLELGMSVISEHPRYRGLDEFFTKNTPDARDNAMIKWSTLAILEKFDKETLPYDDVLSILLEPTSDFGFTSNPCTRARWRMQRYTHIMHTLARQLASMAKARQDWMVASTLTIIQTRKPLKHLPTPN</sequence>
<gene>
    <name evidence="1" type="ORF">DSM5745_06480</name>
</gene>
<name>A0A3D8RRB2_9EURO</name>
<comment type="caution">
    <text evidence="1">The sequence shown here is derived from an EMBL/GenBank/DDBJ whole genome shotgun (WGS) entry which is preliminary data.</text>
</comment>
<dbReference type="GeneID" id="38116850"/>
<keyword evidence="2" id="KW-1185">Reference proteome</keyword>
<reference evidence="1 2" key="1">
    <citation type="journal article" date="2018" name="IMA Fungus">
        <title>IMA Genome-F 9: Draft genome sequence of Annulohypoxylon stygium, Aspergillus mulundensis, Berkeleyomyces basicola (syn. Thielaviopsis basicola), Ceratocystis smalleyi, two Cercospora beticola strains, Coleophoma cylindrospora, Fusarium fracticaudum, Phialophora cf. hyalina, and Morchella septimelata.</title>
        <authorList>
            <person name="Wingfield B.D."/>
            <person name="Bills G.F."/>
            <person name="Dong Y."/>
            <person name="Huang W."/>
            <person name="Nel W.J."/>
            <person name="Swalarsk-Parry B.S."/>
            <person name="Vaghefi N."/>
            <person name="Wilken P.M."/>
            <person name="An Z."/>
            <person name="de Beer Z.W."/>
            <person name="De Vos L."/>
            <person name="Chen L."/>
            <person name="Duong T.A."/>
            <person name="Gao Y."/>
            <person name="Hammerbacher A."/>
            <person name="Kikkert J.R."/>
            <person name="Li Y."/>
            <person name="Li H."/>
            <person name="Li K."/>
            <person name="Li Q."/>
            <person name="Liu X."/>
            <person name="Ma X."/>
            <person name="Naidoo K."/>
            <person name="Pethybridge S.J."/>
            <person name="Sun J."/>
            <person name="Steenkamp E.T."/>
            <person name="van der Nest M.A."/>
            <person name="van Wyk S."/>
            <person name="Wingfield M.J."/>
            <person name="Xiong C."/>
            <person name="Yue Q."/>
            <person name="Zhang X."/>
        </authorList>
    </citation>
    <scope>NUCLEOTIDE SEQUENCE [LARGE SCALE GENOMIC DNA]</scope>
    <source>
        <strain evidence="1 2">DSM 5745</strain>
    </source>
</reference>
<evidence type="ECO:0000313" key="1">
    <source>
        <dbReference type="EMBL" id="RDW76488.1"/>
    </source>
</evidence>
<organism evidence="1 2">
    <name type="scientific">Aspergillus mulundensis</name>
    <dbReference type="NCBI Taxonomy" id="1810919"/>
    <lineage>
        <taxon>Eukaryota</taxon>
        <taxon>Fungi</taxon>
        <taxon>Dikarya</taxon>
        <taxon>Ascomycota</taxon>
        <taxon>Pezizomycotina</taxon>
        <taxon>Eurotiomycetes</taxon>
        <taxon>Eurotiomycetidae</taxon>
        <taxon>Eurotiales</taxon>
        <taxon>Aspergillaceae</taxon>
        <taxon>Aspergillus</taxon>
        <taxon>Aspergillus subgen. Nidulantes</taxon>
    </lineage>
</organism>
<dbReference type="RefSeq" id="XP_026602800.1">
    <property type="nucleotide sequence ID" value="XM_026748496.1"/>
</dbReference>
<dbReference type="Proteomes" id="UP000256690">
    <property type="component" value="Unassembled WGS sequence"/>
</dbReference>
<proteinExistence type="predicted"/>
<dbReference type="AlphaFoldDB" id="A0A3D8RRB2"/>
<dbReference type="EMBL" id="PVWQ01000007">
    <property type="protein sequence ID" value="RDW76488.1"/>
    <property type="molecule type" value="Genomic_DNA"/>
</dbReference>